<dbReference type="Ensembl" id="ENSSSCT00035007878.1">
    <property type="protein sequence ID" value="ENSSSCP00035002695.1"/>
    <property type="gene ID" value="ENSSSCG00035006322.1"/>
</dbReference>
<dbReference type="Ensembl" id="ENSSSCT00030031897.1">
    <property type="protein sequence ID" value="ENSSSCP00030014358.1"/>
    <property type="gene ID" value="ENSSSCG00030022980.1"/>
</dbReference>
<dbReference type="AlphaFoldDB" id="A0A8D0U323"/>
<dbReference type="Proteomes" id="UP000694728">
    <property type="component" value="Unplaced"/>
</dbReference>
<sequence>MEHTLTLCTKINPRWLKDFNIRQDIIKPLEEKNMGKTFSNIKHTNVFLGQSPRATKIKTKINQWDLIKLTSFCTAKETIKKIRHPTEWEKIIANNATDKALISTIYKQLMQLDNKKTNNPIEKWAEELNRHFPKEDIQVANRDMKKCSTSLIIREMQIKTAMRYRLAPVRMAIFNESTNNKCWRGCGEKVPSSTVGGNINWYNHYGKKYGGTSGNLI</sequence>
<reference evidence="1" key="1">
    <citation type="submission" date="2025-05" db="UniProtKB">
        <authorList>
            <consortium name="Ensembl"/>
        </authorList>
    </citation>
    <scope>IDENTIFICATION</scope>
</reference>
<organism evidence="1 2">
    <name type="scientific">Sus scrofa</name>
    <name type="common">Pig</name>
    <dbReference type="NCBI Taxonomy" id="9823"/>
    <lineage>
        <taxon>Eukaryota</taxon>
        <taxon>Metazoa</taxon>
        <taxon>Chordata</taxon>
        <taxon>Craniata</taxon>
        <taxon>Vertebrata</taxon>
        <taxon>Euteleostomi</taxon>
        <taxon>Mammalia</taxon>
        <taxon>Eutheria</taxon>
        <taxon>Laurasiatheria</taxon>
        <taxon>Artiodactyla</taxon>
        <taxon>Suina</taxon>
        <taxon>Suidae</taxon>
        <taxon>Sus</taxon>
    </lineage>
</organism>
<name>A0A8D0U323_PIG</name>
<evidence type="ECO:0000313" key="1">
    <source>
        <dbReference type="Ensembl" id="ENSSSCP00015021720.1"/>
    </source>
</evidence>
<proteinExistence type="predicted"/>
<dbReference type="Proteomes" id="UP000694726">
    <property type="component" value="Unplaced"/>
</dbReference>
<protein>
    <submittedName>
        <fullName evidence="1">Uncharacterized protein</fullName>
    </submittedName>
</protein>
<dbReference type="Ensembl" id="ENSSSCT00015054173.1">
    <property type="protein sequence ID" value="ENSSSCP00015021720.1"/>
    <property type="gene ID" value="ENSSSCG00015040672.1"/>
</dbReference>
<evidence type="ECO:0000313" key="2">
    <source>
        <dbReference type="Proteomes" id="UP000694726"/>
    </source>
</evidence>
<dbReference type="Proteomes" id="UP000694570">
    <property type="component" value="Unplaced"/>
</dbReference>
<accession>A0A8D0U323</accession>
<dbReference type="Proteomes" id="UP000694720">
    <property type="component" value="Unplaced"/>
</dbReference>
<dbReference type="Ensembl" id="ENSSSCT00045034561.1">
    <property type="protein sequence ID" value="ENSSSCP00045023972.1"/>
    <property type="gene ID" value="ENSSSCG00045020288.1"/>
</dbReference>